<dbReference type="EMBL" id="JARAKH010000034">
    <property type="protein sequence ID" value="KAK8385012.1"/>
    <property type="molecule type" value="Genomic_DNA"/>
</dbReference>
<dbReference type="AlphaFoldDB" id="A0AAW0TEP1"/>
<comment type="caution">
    <text evidence="2">The sequence shown here is derived from an EMBL/GenBank/DDBJ whole genome shotgun (WGS) entry which is preliminary data.</text>
</comment>
<dbReference type="Proteomes" id="UP001487740">
    <property type="component" value="Unassembled WGS sequence"/>
</dbReference>
<name>A0AAW0TEP1_SCYPA</name>
<feature type="region of interest" description="Disordered" evidence="1">
    <location>
        <begin position="1"/>
        <end position="20"/>
    </location>
</feature>
<proteinExistence type="predicted"/>
<accession>A0AAW0TEP1</accession>
<protein>
    <submittedName>
        <fullName evidence="2">Uncharacterized protein</fullName>
    </submittedName>
</protein>
<organism evidence="2 3">
    <name type="scientific">Scylla paramamosain</name>
    <name type="common">Mud crab</name>
    <dbReference type="NCBI Taxonomy" id="85552"/>
    <lineage>
        <taxon>Eukaryota</taxon>
        <taxon>Metazoa</taxon>
        <taxon>Ecdysozoa</taxon>
        <taxon>Arthropoda</taxon>
        <taxon>Crustacea</taxon>
        <taxon>Multicrustacea</taxon>
        <taxon>Malacostraca</taxon>
        <taxon>Eumalacostraca</taxon>
        <taxon>Eucarida</taxon>
        <taxon>Decapoda</taxon>
        <taxon>Pleocyemata</taxon>
        <taxon>Brachyura</taxon>
        <taxon>Eubrachyura</taxon>
        <taxon>Portunoidea</taxon>
        <taxon>Portunidae</taxon>
        <taxon>Portuninae</taxon>
        <taxon>Scylla</taxon>
    </lineage>
</organism>
<reference evidence="2 3" key="1">
    <citation type="submission" date="2023-03" db="EMBL/GenBank/DDBJ databases">
        <title>High-quality genome of Scylla paramamosain provides insights in environmental adaptation.</title>
        <authorList>
            <person name="Zhang L."/>
        </authorList>
    </citation>
    <scope>NUCLEOTIDE SEQUENCE [LARGE SCALE GENOMIC DNA]</scope>
    <source>
        <strain evidence="2">LZ_2023a</strain>
        <tissue evidence="2">Muscle</tissue>
    </source>
</reference>
<gene>
    <name evidence="2" type="ORF">O3P69_014524</name>
</gene>
<feature type="compositionally biased region" description="Basic and acidic residues" evidence="1">
    <location>
        <begin position="1"/>
        <end position="11"/>
    </location>
</feature>
<evidence type="ECO:0000313" key="2">
    <source>
        <dbReference type="EMBL" id="KAK8385012.1"/>
    </source>
</evidence>
<sequence length="78" mass="8787">MLEQGEDKPGHDAPPLSHSDVCCLDTQRDKAGMSLRWIHRNKKPSLPRPVAWWPRRGGDLLQEGMSAVPQEGNPQSWC</sequence>
<keyword evidence="3" id="KW-1185">Reference proteome</keyword>
<evidence type="ECO:0000256" key="1">
    <source>
        <dbReference type="SAM" id="MobiDB-lite"/>
    </source>
</evidence>
<evidence type="ECO:0000313" key="3">
    <source>
        <dbReference type="Proteomes" id="UP001487740"/>
    </source>
</evidence>